<organism evidence="3 4">
    <name type="scientific">Teratosphaeria nubilosa</name>
    <dbReference type="NCBI Taxonomy" id="161662"/>
    <lineage>
        <taxon>Eukaryota</taxon>
        <taxon>Fungi</taxon>
        <taxon>Dikarya</taxon>
        <taxon>Ascomycota</taxon>
        <taxon>Pezizomycotina</taxon>
        <taxon>Dothideomycetes</taxon>
        <taxon>Dothideomycetidae</taxon>
        <taxon>Mycosphaerellales</taxon>
        <taxon>Teratosphaeriaceae</taxon>
        <taxon>Teratosphaeria</taxon>
    </lineage>
</organism>
<dbReference type="AlphaFoldDB" id="A0A6G1LL30"/>
<feature type="transmembrane region" description="Helical" evidence="1">
    <location>
        <begin position="159"/>
        <end position="177"/>
    </location>
</feature>
<keyword evidence="4" id="KW-1185">Reference proteome</keyword>
<dbReference type="InterPro" id="IPR002656">
    <property type="entry name" value="Acyl_transf_3_dom"/>
</dbReference>
<sequence length="409" mass="46876">MHFFVVEIDMPFRSFWAEPAELNRRLIQLPPFRILVAGPAMVMLFFVISGYSISLGLIRQRGKHAAGLDFYNKLSSSAFRRMFRVYIPLAIAGFIYHIFWYLDAFLWDVLGENGCPDARPFSHLWPHVQCYGSWLLDHLDIIRLPRSEGLMGQGWTIPYEFQGSLAVYLALCGLANIRHELRLVCLSMIALFCLAYGHAYLFAFFAGVILAEGRLPAGPRLPVWSLHRINHQHAWIRDVLFTCTLTGGIYLLCIPYRKHEGFSPEYRMLKYIASPRWDDQAVTLYCWQAIGATMLVSALGDSQRIRHLLTLQPFRFLGCVSFSLYLIHQLLINTVRGRVLDLVCWVLSGAKYQQVRFGGPEWVFRVAWTTAFTAVTAMVLAASVCMNALVDDKPIAWARRIEEWARVTE</sequence>
<accession>A0A6G1LL30</accession>
<keyword evidence="1" id="KW-0812">Transmembrane</keyword>
<keyword evidence="1" id="KW-0472">Membrane</keyword>
<evidence type="ECO:0000259" key="2">
    <source>
        <dbReference type="Pfam" id="PF01757"/>
    </source>
</evidence>
<feature type="transmembrane region" description="Helical" evidence="1">
    <location>
        <begin position="234"/>
        <end position="253"/>
    </location>
</feature>
<dbReference type="EMBL" id="ML995811">
    <property type="protein sequence ID" value="KAF2773279.1"/>
    <property type="molecule type" value="Genomic_DNA"/>
</dbReference>
<dbReference type="OrthoDB" id="5819582at2759"/>
<dbReference type="PANTHER" id="PTHR23028:SF134">
    <property type="entry name" value="PUTATIVE (AFU_ORTHOLOGUE AFUA_4G08520)-RELATED"/>
    <property type="match status" value="1"/>
</dbReference>
<dbReference type="PANTHER" id="PTHR23028">
    <property type="entry name" value="ACETYLTRANSFERASE"/>
    <property type="match status" value="1"/>
</dbReference>
<name>A0A6G1LL30_9PEZI</name>
<dbReference type="Pfam" id="PF01757">
    <property type="entry name" value="Acyl_transf_3"/>
    <property type="match status" value="1"/>
</dbReference>
<reference evidence="3" key="1">
    <citation type="journal article" date="2020" name="Stud. Mycol.">
        <title>101 Dothideomycetes genomes: a test case for predicting lifestyles and emergence of pathogens.</title>
        <authorList>
            <person name="Haridas S."/>
            <person name="Albert R."/>
            <person name="Binder M."/>
            <person name="Bloem J."/>
            <person name="Labutti K."/>
            <person name="Salamov A."/>
            <person name="Andreopoulos B."/>
            <person name="Baker S."/>
            <person name="Barry K."/>
            <person name="Bills G."/>
            <person name="Bluhm B."/>
            <person name="Cannon C."/>
            <person name="Castanera R."/>
            <person name="Culley D."/>
            <person name="Daum C."/>
            <person name="Ezra D."/>
            <person name="Gonzalez J."/>
            <person name="Henrissat B."/>
            <person name="Kuo A."/>
            <person name="Liang C."/>
            <person name="Lipzen A."/>
            <person name="Lutzoni F."/>
            <person name="Magnuson J."/>
            <person name="Mondo S."/>
            <person name="Nolan M."/>
            <person name="Ohm R."/>
            <person name="Pangilinan J."/>
            <person name="Park H.-J."/>
            <person name="Ramirez L."/>
            <person name="Alfaro M."/>
            <person name="Sun H."/>
            <person name="Tritt A."/>
            <person name="Yoshinaga Y."/>
            <person name="Zwiers L.-H."/>
            <person name="Turgeon B."/>
            <person name="Goodwin S."/>
            <person name="Spatafora J."/>
            <person name="Crous P."/>
            <person name="Grigoriev I."/>
        </authorList>
    </citation>
    <scope>NUCLEOTIDE SEQUENCE</scope>
    <source>
        <strain evidence="3">CBS 116005</strain>
    </source>
</reference>
<proteinExistence type="predicted"/>
<dbReference type="InterPro" id="IPR050879">
    <property type="entry name" value="Acyltransferase_3"/>
</dbReference>
<feature type="transmembrane region" description="Helical" evidence="1">
    <location>
        <begin position="34"/>
        <end position="58"/>
    </location>
</feature>
<evidence type="ECO:0000313" key="4">
    <source>
        <dbReference type="Proteomes" id="UP000799436"/>
    </source>
</evidence>
<keyword evidence="1" id="KW-1133">Transmembrane helix</keyword>
<dbReference type="Proteomes" id="UP000799436">
    <property type="component" value="Unassembled WGS sequence"/>
</dbReference>
<feature type="transmembrane region" description="Helical" evidence="1">
    <location>
        <begin position="83"/>
        <end position="102"/>
    </location>
</feature>
<evidence type="ECO:0000256" key="1">
    <source>
        <dbReference type="SAM" id="Phobius"/>
    </source>
</evidence>
<feature type="transmembrane region" description="Helical" evidence="1">
    <location>
        <begin position="189"/>
        <end position="211"/>
    </location>
</feature>
<feature type="transmembrane region" description="Helical" evidence="1">
    <location>
        <begin position="314"/>
        <end position="332"/>
    </location>
</feature>
<feature type="transmembrane region" description="Helical" evidence="1">
    <location>
        <begin position="366"/>
        <end position="390"/>
    </location>
</feature>
<gene>
    <name evidence="3" type="ORF">EJ03DRAFT_125148</name>
</gene>
<feature type="domain" description="Acyltransferase 3" evidence="2">
    <location>
        <begin position="32"/>
        <end position="385"/>
    </location>
</feature>
<evidence type="ECO:0000313" key="3">
    <source>
        <dbReference type="EMBL" id="KAF2773279.1"/>
    </source>
</evidence>
<dbReference type="GO" id="GO:0016747">
    <property type="term" value="F:acyltransferase activity, transferring groups other than amino-acyl groups"/>
    <property type="evidence" value="ECO:0007669"/>
    <property type="project" value="InterPro"/>
</dbReference>
<protein>
    <recommendedName>
        <fullName evidence="2">Acyltransferase 3 domain-containing protein</fullName>
    </recommendedName>
</protein>